<sequence>MTSRKVLVLLVDSFSNKDLSKEKSPNICDIIKFGTYQTLTDVFGFIAVGAAIYASLWPNKSNIFNKYVLGTPQKQFSSPFLRELFYNTDKIPNDRLAWFIRYKLAQLGKLDPWMASDRLPNNMLPFFKPKPIEPFTKPNSLSYPTLFDVLRHQ</sequence>
<evidence type="ECO:0000313" key="1">
    <source>
        <dbReference type="EMBL" id="GAG90028.1"/>
    </source>
</evidence>
<accession>X1C0Q8</accession>
<protein>
    <recommendedName>
        <fullName evidence="2">Sulfatase N-terminal domain-containing protein</fullName>
    </recommendedName>
</protein>
<name>X1C0Q8_9ZZZZ</name>
<reference evidence="1" key="1">
    <citation type="journal article" date="2014" name="Front. Microbiol.">
        <title>High frequency of phylogenetically diverse reductive dehalogenase-homologous genes in deep subseafloor sedimentary metagenomes.</title>
        <authorList>
            <person name="Kawai M."/>
            <person name="Futagami T."/>
            <person name="Toyoda A."/>
            <person name="Takaki Y."/>
            <person name="Nishi S."/>
            <person name="Hori S."/>
            <person name="Arai W."/>
            <person name="Tsubouchi T."/>
            <person name="Morono Y."/>
            <person name="Uchiyama I."/>
            <person name="Ito T."/>
            <person name="Fujiyama A."/>
            <person name="Inagaki F."/>
            <person name="Takami H."/>
        </authorList>
    </citation>
    <scope>NUCLEOTIDE SEQUENCE</scope>
    <source>
        <strain evidence="1">Expedition CK06-06</strain>
    </source>
</reference>
<organism evidence="1">
    <name type="scientific">marine sediment metagenome</name>
    <dbReference type="NCBI Taxonomy" id="412755"/>
    <lineage>
        <taxon>unclassified sequences</taxon>
        <taxon>metagenomes</taxon>
        <taxon>ecological metagenomes</taxon>
    </lineage>
</organism>
<dbReference type="EMBL" id="BART01010751">
    <property type="protein sequence ID" value="GAG90028.1"/>
    <property type="molecule type" value="Genomic_DNA"/>
</dbReference>
<proteinExistence type="predicted"/>
<evidence type="ECO:0008006" key="2">
    <source>
        <dbReference type="Google" id="ProtNLM"/>
    </source>
</evidence>
<comment type="caution">
    <text evidence="1">The sequence shown here is derived from an EMBL/GenBank/DDBJ whole genome shotgun (WGS) entry which is preliminary data.</text>
</comment>
<dbReference type="AlphaFoldDB" id="X1C0Q8"/>
<feature type="non-terminal residue" evidence="1">
    <location>
        <position position="153"/>
    </location>
</feature>
<gene>
    <name evidence="1" type="ORF">S01H4_23235</name>
</gene>